<dbReference type="Proteomes" id="UP001596116">
    <property type="component" value="Unassembled WGS sequence"/>
</dbReference>
<evidence type="ECO:0000313" key="2">
    <source>
        <dbReference type="Proteomes" id="UP001596116"/>
    </source>
</evidence>
<accession>A0ABW1L2I9</accession>
<name>A0ABW1L2I9_9PROT</name>
<protein>
    <submittedName>
        <fullName evidence="1">Uncharacterized protein</fullName>
    </submittedName>
</protein>
<dbReference type="RefSeq" id="WP_379881186.1">
    <property type="nucleotide sequence ID" value="NZ_JBHPON010000003.1"/>
</dbReference>
<comment type="caution">
    <text evidence="1">The sequence shown here is derived from an EMBL/GenBank/DDBJ whole genome shotgun (WGS) entry which is preliminary data.</text>
</comment>
<sequence length="166" mass="19423">MSDAEKEIYIKEESFGVIECRFFDFKIESEFEDARIIASPLKLVAVSSEGAENTVRNILQGTREAIRDLSSYMEIIFTDVYALNTSEEGWEDWQWGASERPTLDTEFFSGAIYPILKIENSAWRDRIFPEWNRDWMDQTMHWRLFSLTNSVDVLARSAKGEWRKGN</sequence>
<organism evidence="1 2">
    <name type="scientific">Hyphococcus aureus</name>
    <dbReference type="NCBI Taxonomy" id="2666033"/>
    <lineage>
        <taxon>Bacteria</taxon>
        <taxon>Pseudomonadati</taxon>
        <taxon>Pseudomonadota</taxon>
        <taxon>Alphaproteobacteria</taxon>
        <taxon>Parvularculales</taxon>
        <taxon>Parvularculaceae</taxon>
        <taxon>Hyphococcus</taxon>
    </lineage>
</organism>
<dbReference type="EMBL" id="JBHPON010000003">
    <property type="protein sequence ID" value="MFC6037418.1"/>
    <property type="molecule type" value="Genomic_DNA"/>
</dbReference>
<reference evidence="1 2" key="1">
    <citation type="submission" date="2024-09" db="EMBL/GenBank/DDBJ databases">
        <authorList>
            <person name="Zhang Z.-H."/>
        </authorList>
    </citation>
    <scope>NUCLEOTIDE SEQUENCE [LARGE SCALE GENOMIC DNA]</scope>
    <source>
        <strain evidence="1 2">HHTR114</strain>
    </source>
</reference>
<gene>
    <name evidence="1" type="ORF">ACFMB1_17815</name>
</gene>
<proteinExistence type="predicted"/>
<keyword evidence="2" id="KW-1185">Reference proteome</keyword>
<evidence type="ECO:0000313" key="1">
    <source>
        <dbReference type="EMBL" id="MFC6037418.1"/>
    </source>
</evidence>